<keyword evidence="2" id="KW-1185">Reference proteome</keyword>
<feature type="non-terminal residue" evidence="1">
    <location>
        <position position="1"/>
    </location>
</feature>
<feature type="non-terminal residue" evidence="1">
    <location>
        <position position="57"/>
    </location>
</feature>
<reference evidence="1 2" key="1">
    <citation type="journal article" date="2021" name="Nat. Plants">
        <title>The Taxus genome provides insights into paclitaxel biosynthesis.</title>
        <authorList>
            <person name="Xiong X."/>
            <person name="Gou J."/>
            <person name="Liao Q."/>
            <person name="Li Y."/>
            <person name="Zhou Q."/>
            <person name="Bi G."/>
            <person name="Li C."/>
            <person name="Du R."/>
            <person name="Wang X."/>
            <person name="Sun T."/>
            <person name="Guo L."/>
            <person name="Liang H."/>
            <person name="Lu P."/>
            <person name="Wu Y."/>
            <person name="Zhang Z."/>
            <person name="Ro D.K."/>
            <person name="Shang Y."/>
            <person name="Huang S."/>
            <person name="Yan J."/>
        </authorList>
    </citation>
    <scope>NUCLEOTIDE SEQUENCE [LARGE SCALE GENOMIC DNA]</scope>
    <source>
        <strain evidence="1">Ta-2019</strain>
    </source>
</reference>
<accession>A0AA38FN13</accession>
<dbReference type="EMBL" id="JAHRHJ020000007">
    <property type="protein sequence ID" value="KAH9307270.1"/>
    <property type="molecule type" value="Genomic_DNA"/>
</dbReference>
<proteinExistence type="predicted"/>
<organism evidence="1 2">
    <name type="scientific">Taxus chinensis</name>
    <name type="common">Chinese yew</name>
    <name type="synonym">Taxus wallichiana var. chinensis</name>
    <dbReference type="NCBI Taxonomy" id="29808"/>
    <lineage>
        <taxon>Eukaryota</taxon>
        <taxon>Viridiplantae</taxon>
        <taxon>Streptophyta</taxon>
        <taxon>Embryophyta</taxon>
        <taxon>Tracheophyta</taxon>
        <taxon>Spermatophyta</taxon>
        <taxon>Pinopsida</taxon>
        <taxon>Pinidae</taxon>
        <taxon>Conifers II</taxon>
        <taxon>Cupressales</taxon>
        <taxon>Taxaceae</taxon>
        <taxon>Taxus</taxon>
    </lineage>
</organism>
<sequence length="57" mass="6419">ALFLFTEIQKQKREEFALLSLAKSSEGLEEICSWLSSMSFVPSFSFSTVSLLLLKSL</sequence>
<dbReference type="Proteomes" id="UP000824469">
    <property type="component" value="Unassembled WGS sequence"/>
</dbReference>
<gene>
    <name evidence="1" type="ORF">KI387_035181</name>
</gene>
<name>A0AA38FN13_TAXCH</name>
<evidence type="ECO:0000313" key="2">
    <source>
        <dbReference type="Proteomes" id="UP000824469"/>
    </source>
</evidence>
<evidence type="ECO:0000313" key="1">
    <source>
        <dbReference type="EMBL" id="KAH9307270.1"/>
    </source>
</evidence>
<dbReference type="AlphaFoldDB" id="A0AA38FN13"/>
<protein>
    <submittedName>
        <fullName evidence="1">Uncharacterized protein</fullName>
    </submittedName>
</protein>
<comment type="caution">
    <text evidence="1">The sequence shown here is derived from an EMBL/GenBank/DDBJ whole genome shotgun (WGS) entry which is preliminary data.</text>
</comment>